<organism evidence="1 2">
    <name type="scientific">Actinospica durhamensis</name>
    <dbReference type="NCBI Taxonomy" id="1508375"/>
    <lineage>
        <taxon>Bacteria</taxon>
        <taxon>Bacillati</taxon>
        <taxon>Actinomycetota</taxon>
        <taxon>Actinomycetes</taxon>
        <taxon>Catenulisporales</taxon>
        <taxon>Actinospicaceae</taxon>
        <taxon>Actinospica</taxon>
    </lineage>
</organism>
<proteinExistence type="predicted"/>
<dbReference type="RefSeq" id="WP_212532267.1">
    <property type="nucleotide sequence ID" value="NZ_JAGSOG010000231.1"/>
</dbReference>
<evidence type="ECO:0000313" key="1">
    <source>
        <dbReference type="EMBL" id="MBR7837801.1"/>
    </source>
</evidence>
<evidence type="ECO:0000313" key="2">
    <source>
        <dbReference type="Proteomes" id="UP000675781"/>
    </source>
</evidence>
<protein>
    <submittedName>
        <fullName evidence="1">Uncharacterized protein</fullName>
    </submittedName>
</protein>
<dbReference type="EMBL" id="JAGSOG010000231">
    <property type="protein sequence ID" value="MBR7837801.1"/>
    <property type="molecule type" value="Genomic_DNA"/>
</dbReference>
<comment type="caution">
    <text evidence="1">The sequence shown here is derived from an EMBL/GenBank/DDBJ whole genome shotgun (WGS) entry which is preliminary data.</text>
</comment>
<reference evidence="1" key="1">
    <citation type="submission" date="2021-04" db="EMBL/GenBank/DDBJ databases">
        <title>Genome based classification of Actinospica acidithermotolerans sp. nov., an actinobacterium isolated from an Indonesian hot spring.</title>
        <authorList>
            <person name="Kusuma A.B."/>
            <person name="Putra K.E."/>
            <person name="Nafisah S."/>
            <person name="Loh J."/>
            <person name="Nouioui I."/>
            <person name="Goodfellow M."/>
        </authorList>
    </citation>
    <scope>NUCLEOTIDE SEQUENCE</scope>
    <source>
        <strain evidence="1">CSCA 57</strain>
    </source>
</reference>
<keyword evidence="2" id="KW-1185">Reference proteome</keyword>
<accession>A0A941EVP6</accession>
<sequence>MNPYQVFIDVLDHPHTGARRQALTGEMIAVYTEVNHLLARTKGKLAGGVWRDCAVELDRRMGHYRSAWQQFSTGIDAILSSGIADTVAQRSLGPETEQAFQEALDGLCAALDVVRSEARRIGIESWKY</sequence>
<gene>
    <name evidence="1" type="ORF">KDL01_31290</name>
</gene>
<dbReference type="Proteomes" id="UP000675781">
    <property type="component" value="Unassembled WGS sequence"/>
</dbReference>
<name>A0A941EVP6_9ACTN</name>
<dbReference type="AlphaFoldDB" id="A0A941EVP6"/>